<accession>B7JU30</accession>
<organism evidence="1 2">
    <name type="scientific">Bacillus cereus (strain AH820)</name>
    <dbReference type="NCBI Taxonomy" id="405535"/>
    <lineage>
        <taxon>Bacteria</taxon>
        <taxon>Bacillati</taxon>
        <taxon>Bacillota</taxon>
        <taxon>Bacilli</taxon>
        <taxon>Bacillales</taxon>
        <taxon>Bacillaceae</taxon>
        <taxon>Bacillus</taxon>
        <taxon>Bacillus cereus group</taxon>
    </lineage>
</organism>
<sequence length="90" mass="10264">MKDGGKEDTVVGQADTVAGQEDMGIKKCYKIIFLRRVCTFVSLYIFSKYIVKIAKKYCEVRILSCCFHYIRHAVKIILESIVQNNAIANI</sequence>
<reference evidence="1 2" key="1">
    <citation type="submission" date="2008-10" db="EMBL/GenBank/DDBJ databases">
        <title>Genome sequence of Bacillus cereus AH820.</title>
        <authorList>
            <person name="Dodson R.J."/>
            <person name="Durkin A.S."/>
            <person name="Rosovitz M.J."/>
            <person name="Rasko D.A."/>
            <person name="Hoffmaster A."/>
            <person name="Ravel J."/>
            <person name="Sutton G."/>
        </authorList>
    </citation>
    <scope>NUCLEOTIDE SEQUENCE [LARGE SCALE GENOMIC DNA]</scope>
    <source>
        <strain evidence="1 2">AH820</strain>
        <plasmid evidence="2">Plasmid pAH820_272</plasmid>
    </source>
</reference>
<dbReference type="EMBL" id="CP001285">
    <property type="protein sequence ID" value="ACK92850.1"/>
    <property type="molecule type" value="Genomic_DNA"/>
</dbReference>
<keyword evidence="1" id="KW-0614">Plasmid</keyword>
<dbReference type="KEGG" id="bcu:BCAH820_B0282"/>
<dbReference type="Proteomes" id="UP000001363">
    <property type="component" value="Plasmid pAH820_272"/>
</dbReference>
<protein>
    <submittedName>
        <fullName evidence="1">ThiS family protein</fullName>
    </submittedName>
</protein>
<geneLocation type="plasmid" evidence="1 2">
    <name>pAH820_272</name>
</geneLocation>
<proteinExistence type="predicted"/>
<gene>
    <name evidence="1" type="ordered locus">BCAH820_B0282</name>
</gene>
<dbReference type="HOGENOM" id="CLU_2434581_0_0_9"/>
<dbReference type="AlphaFoldDB" id="B7JU30"/>
<name>B7JU30_BACC0</name>
<evidence type="ECO:0000313" key="2">
    <source>
        <dbReference type="Proteomes" id="UP000001363"/>
    </source>
</evidence>
<evidence type="ECO:0000313" key="1">
    <source>
        <dbReference type="EMBL" id="ACK92850.1"/>
    </source>
</evidence>